<sequence length="590" mass="64768">MNSIVPRARLARRIDRTALLWNPYPLYVNPSLLRPGAPSSDLLERIREGLIGEGDLVAGPYGPRRITYADWTASGRSLDFVEDFLREAVLPRYANTHTQSSSNGRTTGLLREKARHVIADAVGARDSHAVVFCGSGTTAAIDRLVRILGLRGASFPRDHGIETEMPKERRPVVFIGPYEHHSNELAWRESLADVVVIRQDSNGQIDLSDLQAGLEEYSDRPLRIGSMSAASNVTGIVTDTDSVSALLHSYGALAFWDYATAGPYLPIRVQESATGRGDHKDAVFLSPHKFVGGPQTPGVLIVRRDLLRRPVPAVPGGGTVAWVGPTEHRYSADAVTREEGGTPAIIESIRAGLVFAIKESVRADVISAREERTWRKVRDRWLRHPNIQVLGNTEVPRLPVISFLIRHGEGHLHHDFVTALLDDLFGIQARGGCSCAGPYGHTLLGISPERAEALRDVICGQGFEMLKPGWTRVSLPYFMSEAVQEHIIEAVEIIATAGHRLLSDYHSDVRAGIWRHRGAIAEPVPDLWGVFATTGRPRRAARASEEVLAQHRQRARRILSSRPLSAVDGTGLMPAVFEGLCQFPLPPTCS</sequence>
<dbReference type="RefSeq" id="WP_222979806.1">
    <property type="nucleotide sequence ID" value="NZ_JAINVZ010000013.1"/>
</dbReference>
<dbReference type="Pfam" id="PF00266">
    <property type="entry name" value="Aminotran_5"/>
    <property type="match status" value="1"/>
</dbReference>
<dbReference type="InterPro" id="IPR015421">
    <property type="entry name" value="PyrdxlP-dep_Trfase_major"/>
</dbReference>
<evidence type="ECO:0000313" key="3">
    <source>
        <dbReference type="Proteomes" id="UP001198565"/>
    </source>
</evidence>
<organism evidence="2 3">
    <name type="scientific">Streptantibioticus parmotrematis</name>
    <dbReference type="NCBI Taxonomy" id="2873249"/>
    <lineage>
        <taxon>Bacteria</taxon>
        <taxon>Bacillati</taxon>
        <taxon>Actinomycetota</taxon>
        <taxon>Actinomycetes</taxon>
        <taxon>Kitasatosporales</taxon>
        <taxon>Streptomycetaceae</taxon>
        <taxon>Streptantibioticus</taxon>
    </lineage>
</organism>
<dbReference type="InterPro" id="IPR000192">
    <property type="entry name" value="Aminotrans_V_dom"/>
</dbReference>
<feature type="domain" description="Aminotransferase class V" evidence="1">
    <location>
        <begin position="68"/>
        <end position="442"/>
    </location>
</feature>
<dbReference type="SUPFAM" id="SSF53383">
    <property type="entry name" value="PLP-dependent transferases"/>
    <property type="match status" value="1"/>
</dbReference>
<protein>
    <submittedName>
        <fullName evidence="2">Aminotransferase class V-fold PLP-dependent enzyme</fullName>
    </submittedName>
</protein>
<comment type="caution">
    <text evidence="2">The sequence shown here is derived from an EMBL/GenBank/DDBJ whole genome shotgun (WGS) entry which is preliminary data.</text>
</comment>
<keyword evidence="3" id="KW-1185">Reference proteome</keyword>
<dbReference type="PANTHER" id="PTHR43686:SF1">
    <property type="entry name" value="AMINOTRAN_5 DOMAIN-CONTAINING PROTEIN"/>
    <property type="match status" value="1"/>
</dbReference>
<keyword evidence="2" id="KW-0032">Aminotransferase</keyword>
<dbReference type="Gene3D" id="3.90.1150.10">
    <property type="entry name" value="Aspartate Aminotransferase, domain 1"/>
    <property type="match status" value="1"/>
</dbReference>
<dbReference type="InterPro" id="IPR015422">
    <property type="entry name" value="PyrdxlP-dep_Trfase_small"/>
</dbReference>
<reference evidence="2 3" key="1">
    <citation type="submission" date="2021-08" db="EMBL/GenBank/DDBJ databases">
        <title>Streptomyces sp. PTM05 isolated from lichen.</title>
        <authorList>
            <person name="Somphong A."/>
            <person name="Phongsopitanun W."/>
            <person name="Tanasupawat S."/>
        </authorList>
    </citation>
    <scope>NUCLEOTIDE SEQUENCE [LARGE SCALE GENOMIC DNA]</scope>
    <source>
        <strain evidence="2 3">Ptm05</strain>
    </source>
</reference>
<name>A0ABS7QV19_9ACTN</name>
<gene>
    <name evidence="2" type="ORF">K7472_19680</name>
</gene>
<keyword evidence="2" id="KW-0808">Transferase</keyword>
<dbReference type="GO" id="GO:0008483">
    <property type="term" value="F:transaminase activity"/>
    <property type="evidence" value="ECO:0007669"/>
    <property type="project" value="UniProtKB-KW"/>
</dbReference>
<dbReference type="Proteomes" id="UP001198565">
    <property type="component" value="Unassembled WGS sequence"/>
</dbReference>
<accession>A0ABS7QV19</accession>
<dbReference type="PANTHER" id="PTHR43686">
    <property type="entry name" value="SULFURTRANSFERASE-RELATED"/>
    <property type="match status" value="1"/>
</dbReference>
<dbReference type="InterPro" id="IPR015424">
    <property type="entry name" value="PyrdxlP-dep_Trfase"/>
</dbReference>
<dbReference type="EMBL" id="JAINVZ010000013">
    <property type="protein sequence ID" value="MBY8887051.1"/>
    <property type="molecule type" value="Genomic_DNA"/>
</dbReference>
<evidence type="ECO:0000313" key="2">
    <source>
        <dbReference type="EMBL" id="MBY8887051.1"/>
    </source>
</evidence>
<proteinExistence type="predicted"/>
<dbReference type="Gene3D" id="3.40.640.10">
    <property type="entry name" value="Type I PLP-dependent aspartate aminotransferase-like (Major domain)"/>
    <property type="match status" value="1"/>
</dbReference>
<evidence type="ECO:0000259" key="1">
    <source>
        <dbReference type="Pfam" id="PF00266"/>
    </source>
</evidence>